<evidence type="ECO:0000313" key="2">
    <source>
        <dbReference type="EMBL" id="MBS3061736.1"/>
    </source>
</evidence>
<dbReference type="InterPro" id="IPR036873">
    <property type="entry name" value="Rhodanese-like_dom_sf"/>
</dbReference>
<dbReference type="Gene3D" id="3.40.250.10">
    <property type="entry name" value="Rhodanese-like domain"/>
    <property type="match status" value="1"/>
</dbReference>
<sequence length="122" mass="13802">MSDVISLKELKQWMDSKRDFILIDVRSPSELSHGLLPGAKNIPLKELSDALDLPEKDFLNRFRFEKPAGKTVVFYCRTGNRSLFATGLAKRKGFDVRNFSGSIWEWSAIDPAVKRYGPAPLS</sequence>
<dbReference type="Pfam" id="PF00581">
    <property type="entry name" value="Rhodanese"/>
    <property type="match status" value="1"/>
</dbReference>
<organism evidence="2 3">
    <name type="scientific">Candidatus Iainarchaeum sp</name>
    <dbReference type="NCBI Taxonomy" id="3101447"/>
    <lineage>
        <taxon>Archaea</taxon>
        <taxon>Candidatus Iainarchaeota</taxon>
        <taxon>Candidatus Iainarchaeia</taxon>
        <taxon>Candidatus Iainarchaeales</taxon>
        <taxon>Candidatus Iainarchaeaceae</taxon>
        <taxon>Candidatus Iainarchaeum</taxon>
    </lineage>
</organism>
<dbReference type="SMART" id="SM00450">
    <property type="entry name" value="RHOD"/>
    <property type="match status" value="1"/>
</dbReference>
<reference evidence="2" key="2">
    <citation type="submission" date="2021-05" db="EMBL/GenBank/DDBJ databases">
        <title>Protein family content uncovers lineage relationships and bacterial pathway maintenance mechanisms in DPANN archaea.</title>
        <authorList>
            <person name="Castelle C.J."/>
            <person name="Meheust R."/>
            <person name="Jaffe A.L."/>
            <person name="Seitz K."/>
            <person name="Gong X."/>
            <person name="Baker B.J."/>
            <person name="Banfield J.F."/>
        </authorList>
    </citation>
    <scope>NUCLEOTIDE SEQUENCE</scope>
    <source>
        <strain evidence="2">RIFCSPLOWO2_01_FULL_AR10_48_17</strain>
    </source>
</reference>
<dbReference type="InterPro" id="IPR001763">
    <property type="entry name" value="Rhodanese-like_dom"/>
</dbReference>
<name>A0A8T4LFS2_9ARCH</name>
<dbReference type="PANTHER" id="PTHR44086:SF10">
    <property type="entry name" value="THIOSULFATE SULFURTRANSFERASE_RHODANESE-LIKE DOMAIN-CONTAINING PROTEIN 3"/>
    <property type="match status" value="1"/>
</dbReference>
<dbReference type="Proteomes" id="UP000675968">
    <property type="component" value="Unassembled WGS sequence"/>
</dbReference>
<dbReference type="PANTHER" id="PTHR44086">
    <property type="entry name" value="THIOSULFATE SULFURTRANSFERASE RDL2, MITOCHONDRIAL-RELATED"/>
    <property type="match status" value="1"/>
</dbReference>
<feature type="domain" description="Rhodanese" evidence="1">
    <location>
        <begin position="16"/>
        <end position="115"/>
    </location>
</feature>
<proteinExistence type="predicted"/>
<protein>
    <submittedName>
        <fullName evidence="2">Sulfurtransferase</fullName>
    </submittedName>
</protein>
<gene>
    <name evidence="2" type="ORF">J4215_04095</name>
</gene>
<evidence type="ECO:0000313" key="3">
    <source>
        <dbReference type="Proteomes" id="UP000675968"/>
    </source>
</evidence>
<dbReference type="SUPFAM" id="SSF52821">
    <property type="entry name" value="Rhodanese/Cell cycle control phosphatase"/>
    <property type="match status" value="1"/>
</dbReference>
<comment type="caution">
    <text evidence="2">The sequence shown here is derived from an EMBL/GenBank/DDBJ whole genome shotgun (WGS) entry which is preliminary data.</text>
</comment>
<dbReference type="EMBL" id="JAGVWC010000010">
    <property type="protein sequence ID" value="MBS3061736.1"/>
    <property type="molecule type" value="Genomic_DNA"/>
</dbReference>
<reference evidence="2" key="1">
    <citation type="submission" date="2021-03" db="EMBL/GenBank/DDBJ databases">
        <authorList>
            <person name="Jaffe A."/>
        </authorList>
    </citation>
    <scope>NUCLEOTIDE SEQUENCE</scope>
    <source>
        <strain evidence="2">RIFCSPLOWO2_01_FULL_AR10_48_17</strain>
    </source>
</reference>
<dbReference type="AlphaFoldDB" id="A0A8T4LFS2"/>
<accession>A0A8T4LFS2</accession>
<dbReference type="GO" id="GO:0004792">
    <property type="term" value="F:thiosulfate-cyanide sulfurtransferase activity"/>
    <property type="evidence" value="ECO:0007669"/>
    <property type="project" value="TreeGrafter"/>
</dbReference>
<dbReference type="PROSITE" id="PS50206">
    <property type="entry name" value="RHODANESE_3"/>
    <property type="match status" value="1"/>
</dbReference>
<evidence type="ECO:0000259" key="1">
    <source>
        <dbReference type="PROSITE" id="PS50206"/>
    </source>
</evidence>